<evidence type="ECO:0000313" key="2">
    <source>
        <dbReference type="EMBL" id="GFS46875.1"/>
    </source>
</evidence>
<keyword evidence="1" id="KW-0472">Membrane</keyword>
<organism evidence="2 3">
    <name type="scientific">Nephila pilipes</name>
    <name type="common">Giant wood spider</name>
    <name type="synonym">Nephila maculata</name>
    <dbReference type="NCBI Taxonomy" id="299642"/>
    <lineage>
        <taxon>Eukaryota</taxon>
        <taxon>Metazoa</taxon>
        <taxon>Ecdysozoa</taxon>
        <taxon>Arthropoda</taxon>
        <taxon>Chelicerata</taxon>
        <taxon>Arachnida</taxon>
        <taxon>Araneae</taxon>
        <taxon>Araneomorphae</taxon>
        <taxon>Entelegynae</taxon>
        <taxon>Araneoidea</taxon>
        <taxon>Nephilidae</taxon>
        <taxon>Nephila</taxon>
    </lineage>
</organism>
<dbReference type="AlphaFoldDB" id="A0A8X6MF31"/>
<protein>
    <recommendedName>
        <fullName evidence="4">Transmembrane protein</fullName>
    </recommendedName>
</protein>
<name>A0A8X6MF31_NEPPI</name>
<sequence length="111" mass="12826">MSVHIMRVRKASRRKRVGVRRGIRTRVGLALKLFTASHTIFFFSLLVCIRKREWRGWAYRGLFPYLAALRGDNRYGSVSTPRFLGESFSLPPSLYFSFIYVRVPLLAEGIG</sequence>
<evidence type="ECO:0000256" key="1">
    <source>
        <dbReference type="SAM" id="Phobius"/>
    </source>
</evidence>
<accession>A0A8X6MF31</accession>
<dbReference type="Proteomes" id="UP000887013">
    <property type="component" value="Unassembled WGS sequence"/>
</dbReference>
<reference evidence="2" key="1">
    <citation type="submission" date="2020-08" db="EMBL/GenBank/DDBJ databases">
        <title>Multicomponent nature underlies the extraordinary mechanical properties of spider dragline silk.</title>
        <authorList>
            <person name="Kono N."/>
            <person name="Nakamura H."/>
            <person name="Mori M."/>
            <person name="Yoshida Y."/>
            <person name="Ohtoshi R."/>
            <person name="Malay A.D."/>
            <person name="Moran D.A.P."/>
            <person name="Tomita M."/>
            <person name="Numata K."/>
            <person name="Arakawa K."/>
        </authorList>
    </citation>
    <scope>NUCLEOTIDE SEQUENCE</scope>
</reference>
<gene>
    <name evidence="2" type="ORF">NPIL_280891</name>
</gene>
<proteinExistence type="predicted"/>
<evidence type="ECO:0000313" key="3">
    <source>
        <dbReference type="Proteomes" id="UP000887013"/>
    </source>
</evidence>
<keyword evidence="1" id="KW-0812">Transmembrane</keyword>
<evidence type="ECO:0008006" key="4">
    <source>
        <dbReference type="Google" id="ProtNLM"/>
    </source>
</evidence>
<keyword evidence="3" id="KW-1185">Reference proteome</keyword>
<keyword evidence="1" id="KW-1133">Transmembrane helix</keyword>
<dbReference type="EMBL" id="BMAW01044884">
    <property type="protein sequence ID" value="GFS46875.1"/>
    <property type="molecule type" value="Genomic_DNA"/>
</dbReference>
<feature type="transmembrane region" description="Helical" evidence="1">
    <location>
        <begin position="29"/>
        <end position="49"/>
    </location>
</feature>
<comment type="caution">
    <text evidence="2">The sequence shown here is derived from an EMBL/GenBank/DDBJ whole genome shotgun (WGS) entry which is preliminary data.</text>
</comment>